<dbReference type="RefSeq" id="WP_327775310.1">
    <property type="nucleotide sequence ID" value="NZ_JAYXUG010000013.1"/>
</dbReference>
<comment type="caution">
    <text evidence="1">The sequence shown here is derived from an EMBL/GenBank/DDBJ whole genome shotgun (WGS) entry which is preliminary data.</text>
</comment>
<evidence type="ECO:0000313" key="2">
    <source>
        <dbReference type="Proteomes" id="UP001306119"/>
    </source>
</evidence>
<gene>
    <name evidence="1" type="ORF">VXS06_14680</name>
</gene>
<protein>
    <submittedName>
        <fullName evidence="1">Uncharacterized protein</fullName>
    </submittedName>
</protein>
<organism evidence="1 2">
    <name type="scientific">Photobacterium toruni</name>
    <dbReference type="NCBI Taxonomy" id="1935446"/>
    <lineage>
        <taxon>Bacteria</taxon>
        <taxon>Pseudomonadati</taxon>
        <taxon>Pseudomonadota</taxon>
        <taxon>Gammaproteobacteria</taxon>
        <taxon>Vibrionales</taxon>
        <taxon>Vibrionaceae</taxon>
        <taxon>Photobacterium</taxon>
    </lineage>
</organism>
<proteinExistence type="predicted"/>
<dbReference type="EMBL" id="JAYXUG010000013">
    <property type="protein sequence ID" value="MEC6833010.1"/>
    <property type="molecule type" value="Genomic_DNA"/>
</dbReference>
<keyword evidence="2" id="KW-1185">Reference proteome</keyword>
<accession>A0ABU6L8X6</accession>
<reference evidence="1 2" key="1">
    <citation type="submission" date="2024-01" db="EMBL/GenBank/DDBJ databases">
        <title>Active colonisers of the gastrointestinal tract of Atlantic salmon farmed in a warm water region.</title>
        <authorList>
            <person name="Bowman J.P."/>
        </authorList>
    </citation>
    <scope>NUCLEOTIDE SEQUENCE [LARGE SCALE GENOMIC DNA]</scope>
    <source>
        <strain evidence="1 2">S3MW1</strain>
    </source>
</reference>
<name>A0ABU6L8X6_9GAMM</name>
<sequence>MTTENNTNPEWEFVKAIVTANNTCDRKAVYKLISEFDFNGKYQAIGATISAINIVEDEISNNLDVLNKFVDKYKHEFKSKKINFRESLRLAILQDVLEQLNK</sequence>
<dbReference type="Proteomes" id="UP001306119">
    <property type="component" value="Unassembled WGS sequence"/>
</dbReference>
<evidence type="ECO:0000313" key="1">
    <source>
        <dbReference type="EMBL" id="MEC6833010.1"/>
    </source>
</evidence>